<reference evidence="2" key="1">
    <citation type="journal article" date="2019" name="Sci. Rep.">
        <title>Draft genome of Tanacetum cinerariifolium, the natural source of mosquito coil.</title>
        <authorList>
            <person name="Yamashiro T."/>
            <person name="Shiraishi A."/>
            <person name="Satake H."/>
            <person name="Nakayama K."/>
        </authorList>
    </citation>
    <scope>NUCLEOTIDE SEQUENCE</scope>
</reference>
<protein>
    <submittedName>
        <fullName evidence="2">Uncharacterized protein</fullName>
    </submittedName>
</protein>
<dbReference type="AlphaFoldDB" id="A0A699RBF5"/>
<organism evidence="2">
    <name type="scientific">Tanacetum cinerariifolium</name>
    <name type="common">Dalmatian daisy</name>
    <name type="synonym">Chrysanthemum cinerariifolium</name>
    <dbReference type="NCBI Taxonomy" id="118510"/>
    <lineage>
        <taxon>Eukaryota</taxon>
        <taxon>Viridiplantae</taxon>
        <taxon>Streptophyta</taxon>
        <taxon>Embryophyta</taxon>
        <taxon>Tracheophyta</taxon>
        <taxon>Spermatophyta</taxon>
        <taxon>Magnoliopsida</taxon>
        <taxon>eudicotyledons</taxon>
        <taxon>Gunneridae</taxon>
        <taxon>Pentapetalae</taxon>
        <taxon>asterids</taxon>
        <taxon>campanulids</taxon>
        <taxon>Asterales</taxon>
        <taxon>Asteraceae</taxon>
        <taxon>Asteroideae</taxon>
        <taxon>Anthemideae</taxon>
        <taxon>Anthemidinae</taxon>
        <taxon>Tanacetum</taxon>
    </lineage>
</organism>
<sequence>TPIMTPSTIATFTTISHAPIPPTTIPSEVLQNLPTFDSVFRFEDRLKSLEANFPTNFSKEPYKALVDAYEADKIILDTYGETVTLKRRRDDESDKDEGPSAGSDRGSKRQREGKKPELASALLQTATRSAGRSTTGSKSQQVSASKYTFAEEPLQTTCQMDGPSYPVFETGAGD</sequence>
<feature type="region of interest" description="Disordered" evidence="1">
    <location>
        <begin position="80"/>
        <end position="174"/>
    </location>
</feature>
<gene>
    <name evidence="2" type="ORF">Tci_855165</name>
</gene>
<evidence type="ECO:0000256" key="1">
    <source>
        <dbReference type="SAM" id="MobiDB-lite"/>
    </source>
</evidence>
<feature type="compositionally biased region" description="Polar residues" evidence="1">
    <location>
        <begin position="122"/>
        <end position="146"/>
    </location>
</feature>
<dbReference type="EMBL" id="BKCJ011088198">
    <property type="protein sequence ID" value="GFC83195.1"/>
    <property type="molecule type" value="Genomic_DNA"/>
</dbReference>
<feature type="non-terminal residue" evidence="2">
    <location>
        <position position="1"/>
    </location>
</feature>
<evidence type="ECO:0000313" key="2">
    <source>
        <dbReference type="EMBL" id="GFC83195.1"/>
    </source>
</evidence>
<feature type="compositionally biased region" description="Basic and acidic residues" evidence="1">
    <location>
        <begin position="88"/>
        <end position="98"/>
    </location>
</feature>
<feature type="compositionally biased region" description="Basic and acidic residues" evidence="1">
    <location>
        <begin position="105"/>
        <end position="117"/>
    </location>
</feature>
<name>A0A699RBF5_TANCI</name>
<comment type="caution">
    <text evidence="2">The sequence shown here is derived from an EMBL/GenBank/DDBJ whole genome shotgun (WGS) entry which is preliminary data.</text>
</comment>
<proteinExistence type="predicted"/>
<accession>A0A699RBF5</accession>